<name>A0A0H5Q7V4_9ZZZZ</name>
<sequence length="183" mass="19590">MRLLWNGVAGSPYYTNLYFAGLLQSDVDAANVPVRTFITGIRSAIHDSLTVSIDPDVPVIDPGTGDIVDYLNAAQDPIDQPTADGDMLPPGNQALITWRTGTVIGGRRILGRTFLPGFTEPDSTNGKPVQTLVDQLGGAARGLVDSESAQLVIWSRSNSDSAVVNGASCSDQWSSLRTRRFQN</sequence>
<dbReference type="AlphaFoldDB" id="A0A0H5Q7V4"/>
<reference evidence="1" key="2">
    <citation type="submission" date="2015-07" db="EMBL/GenBank/DDBJ databases">
        <title>Plasmids, circular viruses and viroids from rat gut.</title>
        <authorList>
            <person name="Jorgensen T.J."/>
            <person name="Hansen M.A."/>
            <person name="Xu Z."/>
            <person name="Tabak M.A."/>
            <person name="Sorensen S.J."/>
            <person name="Hansen L.H."/>
        </authorList>
    </citation>
    <scope>NUCLEOTIDE SEQUENCE</scope>
    <source>
        <strain evidence="1">RGFK1577</strain>
    </source>
</reference>
<organism evidence="1">
    <name type="scientific">uncultured prokaryote</name>
    <dbReference type="NCBI Taxonomy" id="198431"/>
    <lineage>
        <taxon>unclassified sequences</taxon>
        <taxon>environmental samples</taxon>
    </lineage>
</organism>
<proteinExistence type="predicted"/>
<reference evidence="1" key="1">
    <citation type="submission" date="2015-06" db="EMBL/GenBank/DDBJ databases">
        <authorList>
            <person name="Joergensen T."/>
        </authorList>
    </citation>
    <scope>NUCLEOTIDE SEQUENCE</scope>
    <source>
        <strain evidence="1">RGFK1577</strain>
    </source>
</reference>
<evidence type="ECO:0000313" key="1">
    <source>
        <dbReference type="EMBL" id="CRY97480.1"/>
    </source>
</evidence>
<dbReference type="EMBL" id="LN854105">
    <property type="protein sequence ID" value="CRY97480.1"/>
    <property type="molecule type" value="Genomic_DNA"/>
</dbReference>
<accession>A0A0H5Q7V4</accession>
<protein>
    <submittedName>
        <fullName evidence="1">Uncharacterized protein</fullName>
    </submittedName>
</protein>